<dbReference type="RefSeq" id="XP_044546945.1">
    <property type="nucleotide sequence ID" value="XM_044696094.1"/>
</dbReference>
<evidence type="ECO:0000313" key="2">
    <source>
        <dbReference type="EMBL" id="KAG2381265.1"/>
    </source>
</evidence>
<keyword evidence="1" id="KW-0472">Membrane</keyword>
<sequence length="245" mass="28287">MFVKIKQNLENRSLWKKRWIWSIGIVMVAMSLMMSWLVLRKNRIQYIVSLTQWNNLTSVTSSSSNTPTCEDYQVAFYPDDDQTQPIQCGQCIPGTSGLDTREYCAIHEYCTDDGQCQPITSHPLYHAACPRELGRPETKDGWCGAGLRCLQHQCRPCVTGMMDYADGKICVNDVWTYDTLQIGFYHPTVIFLTAFVVLVASNMCLDGCMEAVFACQKKRQRRIEENLKIFYQYMISTREDKHQQQ</sequence>
<dbReference type="EMBL" id="PYSW02000027">
    <property type="protein sequence ID" value="KAG2381265.1"/>
    <property type="molecule type" value="Genomic_DNA"/>
</dbReference>
<dbReference type="Proteomes" id="UP000816034">
    <property type="component" value="Unassembled WGS sequence"/>
</dbReference>
<keyword evidence="1" id="KW-1133">Transmembrane helix</keyword>
<comment type="caution">
    <text evidence="2">The sequence shown here is derived from an EMBL/GenBank/DDBJ whole genome shotgun (WGS) entry which is preliminary data.</text>
</comment>
<reference evidence="2 3" key="1">
    <citation type="journal article" date="2018" name="BMC Genomics">
        <title>The genome of Naegleria lovaniensis, the basis for a comparative approach to unravel pathogenicity factors of the human pathogenic amoeba N. fowleri.</title>
        <authorList>
            <person name="Liechti N."/>
            <person name="Schurch N."/>
            <person name="Bruggmann R."/>
            <person name="Wittwer M."/>
        </authorList>
    </citation>
    <scope>NUCLEOTIDE SEQUENCE [LARGE SCALE GENOMIC DNA]</scope>
    <source>
        <strain evidence="2 3">ATCC 30569</strain>
    </source>
</reference>
<accession>A0AA88GJG2</accession>
<gene>
    <name evidence="2" type="ORF">C9374_006254</name>
</gene>
<dbReference type="GeneID" id="68098708"/>
<feature type="transmembrane region" description="Helical" evidence="1">
    <location>
        <begin position="189"/>
        <end position="213"/>
    </location>
</feature>
<organism evidence="2 3">
    <name type="scientific">Naegleria lovaniensis</name>
    <name type="common">Amoeba</name>
    <dbReference type="NCBI Taxonomy" id="51637"/>
    <lineage>
        <taxon>Eukaryota</taxon>
        <taxon>Discoba</taxon>
        <taxon>Heterolobosea</taxon>
        <taxon>Tetramitia</taxon>
        <taxon>Eutetramitia</taxon>
        <taxon>Vahlkampfiidae</taxon>
        <taxon>Naegleria</taxon>
    </lineage>
</organism>
<evidence type="ECO:0000256" key="1">
    <source>
        <dbReference type="SAM" id="Phobius"/>
    </source>
</evidence>
<keyword evidence="1" id="KW-0812">Transmembrane</keyword>
<name>A0AA88GJG2_NAELO</name>
<dbReference type="AlphaFoldDB" id="A0AA88GJG2"/>
<keyword evidence="3" id="KW-1185">Reference proteome</keyword>
<protein>
    <submittedName>
        <fullName evidence="2">Uncharacterized protein</fullName>
    </submittedName>
</protein>
<proteinExistence type="predicted"/>
<evidence type="ECO:0000313" key="3">
    <source>
        <dbReference type="Proteomes" id="UP000816034"/>
    </source>
</evidence>
<feature type="transmembrane region" description="Helical" evidence="1">
    <location>
        <begin position="20"/>
        <end position="39"/>
    </location>
</feature>